<keyword evidence="1" id="KW-0472">Membrane</keyword>
<feature type="transmembrane region" description="Helical" evidence="1">
    <location>
        <begin position="53"/>
        <end position="70"/>
    </location>
</feature>
<organism evidence="2">
    <name type="scientific">Timema bartmani</name>
    <dbReference type="NCBI Taxonomy" id="61472"/>
    <lineage>
        <taxon>Eukaryota</taxon>
        <taxon>Metazoa</taxon>
        <taxon>Ecdysozoa</taxon>
        <taxon>Arthropoda</taxon>
        <taxon>Hexapoda</taxon>
        <taxon>Insecta</taxon>
        <taxon>Pterygota</taxon>
        <taxon>Neoptera</taxon>
        <taxon>Polyneoptera</taxon>
        <taxon>Phasmatodea</taxon>
        <taxon>Timematodea</taxon>
        <taxon>Timematoidea</taxon>
        <taxon>Timematidae</taxon>
        <taxon>Timema</taxon>
    </lineage>
</organism>
<accession>A0A7R9F3J3</accession>
<proteinExistence type="predicted"/>
<keyword evidence="1" id="KW-1133">Transmembrane helix</keyword>
<evidence type="ECO:0000313" key="2">
    <source>
        <dbReference type="EMBL" id="CAD7446090.1"/>
    </source>
</evidence>
<protein>
    <submittedName>
        <fullName evidence="2">Uncharacterized protein</fullName>
    </submittedName>
</protein>
<keyword evidence="1" id="KW-0812">Transmembrane</keyword>
<evidence type="ECO:0000256" key="1">
    <source>
        <dbReference type="SAM" id="Phobius"/>
    </source>
</evidence>
<reference evidence="2" key="1">
    <citation type="submission" date="2020-11" db="EMBL/GenBank/DDBJ databases">
        <authorList>
            <person name="Tran Van P."/>
        </authorList>
    </citation>
    <scope>NUCLEOTIDE SEQUENCE</scope>
</reference>
<gene>
    <name evidence="2" type="ORF">TBIB3V08_LOCUS8429</name>
</gene>
<sequence length="105" mass="11808">MFDASKTNKLQLKISSYSTGRAKLFKYACTTVCIGVRRAALHMTDDDDDPQDVFTFLDGLVPLVLSLPIYKLVSFYKRWLTGCIGIQVAVEGEANLYDLLESKKH</sequence>
<name>A0A7R9F3J3_9NEOP</name>
<dbReference type="EMBL" id="OD567732">
    <property type="protein sequence ID" value="CAD7446090.1"/>
    <property type="molecule type" value="Genomic_DNA"/>
</dbReference>
<dbReference type="AlphaFoldDB" id="A0A7R9F3J3"/>